<keyword evidence="3" id="KW-0723">Serine/threonine-protein kinase</keyword>
<sequence length="660" mass="73015">MFSLHNTTAFPLILFAVFSLTSSINSQPTYNDNICLDQSNQTTNANYQSNLTVLLNSLSSKASQNYSFYNDSSNIGIYGLFLCRGDVSNSTCQSCVSYATQDITTRCPSNNSAIIWYDECMLRYSNVNFFGQVQTSPEVLMWNVRNTTSPDQPNFSAVALMNILTGTAVNDDMLFHDGNLTASNGSNQTYGLVQCTRDISSSGCSSCLSLLIKDAESCCQSKIGLRIIAPSCSIRYETYSFFQQPPVPPPSAPAPPPPPQSSGDGGKKTKKTVIITISSLASIALVAAVLGFWYYSSSDRRKRNLDGDKSQEIPLQNNLAGSLSMPLDYSIYGRDDDNRGEMNYFNLSTILTATNNFSDANKLGEGGFGPVYRGKLINGKEIAVKRLSMKSKQGLEEFKNEVILIAKLQHRNLVRLLGCCLEGEEKLLVYEYMANTSLDVFLFDPKKCKELDWAKRTSIVNGIAKGLLYLHEDSRLKIIHRDLKASNVLLDDEMNPKISNFGTARIFGGNQIEANTIRVVGTYGYMAPEYAMEGLFSIKSDIYSFGILLLEIASGKKNSGFYHPEREESLLSYAWRLWNDGKGLEFIDQTIVDTCPISEVLRLIHIALLCVQEDPNDRPTMSMVVLMLASKLINLPQPSAPPFTVSRFIMFDQSSTVGTG</sequence>
<evidence type="ECO:0000256" key="4">
    <source>
        <dbReference type="ARBA" id="ARBA00022679"/>
    </source>
</evidence>
<dbReference type="SMART" id="SM00220">
    <property type="entry name" value="S_TKc"/>
    <property type="match status" value="1"/>
</dbReference>
<dbReference type="OMA" id="NIAGNCA"/>
<reference evidence="22" key="1">
    <citation type="submission" date="2021-01" db="UniProtKB">
        <authorList>
            <consortium name="EnsemblPlants"/>
        </authorList>
    </citation>
    <scope>IDENTIFICATION</scope>
</reference>
<dbReference type="PROSITE" id="PS00108">
    <property type="entry name" value="PROTEIN_KINASE_ST"/>
    <property type="match status" value="1"/>
</dbReference>
<keyword evidence="15" id="KW-0675">Receptor</keyword>
<dbReference type="InterPro" id="IPR008271">
    <property type="entry name" value="Ser/Thr_kinase_AS"/>
</dbReference>
<keyword evidence="10" id="KW-0418">Kinase</keyword>
<evidence type="ECO:0000313" key="22">
    <source>
        <dbReference type="EnsemblPlants" id="QL93p0073_1182:mrna"/>
    </source>
</evidence>
<comment type="subcellular location">
    <subcellularLocation>
        <location evidence="1">Cell membrane</location>
        <topology evidence="1">Single-pass type I membrane protein</topology>
    </subcellularLocation>
</comment>
<keyword evidence="23" id="KW-1185">Reference proteome</keyword>
<feature type="signal peptide" evidence="19">
    <location>
        <begin position="1"/>
        <end position="26"/>
    </location>
</feature>
<dbReference type="GO" id="GO:0030246">
    <property type="term" value="F:carbohydrate binding"/>
    <property type="evidence" value="ECO:0007669"/>
    <property type="project" value="UniProtKB-KW"/>
</dbReference>
<dbReference type="InterPro" id="IPR011009">
    <property type="entry name" value="Kinase-like_dom_sf"/>
</dbReference>
<keyword evidence="16" id="KW-0325">Glycoprotein</keyword>
<evidence type="ECO:0000259" key="21">
    <source>
        <dbReference type="PROSITE" id="PS51473"/>
    </source>
</evidence>
<evidence type="ECO:0000256" key="11">
    <source>
        <dbReference type="ARBA" id="ARBA00022840"/>
    </source>
</evidence>
<dbReference type="Proteomes" id="UP000594261">
    <property type="component" value="Unassembled WGS sequence"/>
</dbReference>
<dbReference type="FunCoup" id="A0A7N2N783">
    <property type="interactions" value="56"/>
</dbReference>
<dbReference type="Gene3D" id="3.30.200.20">
    <property type="entry name" value="Phosphorylase Kinase, domain 1"/>
    <property type="match status" value="1"/>
</dbReference>
<dbReference type="CDD" id="cd23509">
    <property type="entry name" value="Gnk2-like"/>
    <property type="match status" value="2"/>
</dbReference>
<dbReference type="PANTHER" id="PTHR27002">
    <property type="entry name" value="RECEPTOR-LIKE SERINE/THREONINE-PROTEIN KINASE SD1-8"/>
    <property type="match status" value="1"/>
</dbReference>
<keyword evidence="12 18" id="KW-1133">Transmembrane helix</keyword>
<evidence type="ECO:0008006" key="24">
    <source>
        <dbReference type="Google" id="ProtNLM"/>
    </source>
</evidence>
<dbReference type="PROSITE" id="PS51473">
    <property type="entry name" value="GNK2"/>
    <property type="match status" value="2"/>
</dbReference>
<dbReference type="Gramene" id="QL93p0073_1182:mrna">
    <property type="protein sequence ID" value="QL93p0073_1182:mrna"/>
    <property type="gene ID" value="QL93p0073_1182"/>
</dbReference>
<evidence type="ECO:0000256" key="7">
    <source>
        <dbReference type="ARBA" id="ARBA00022734"/>
    </source>
</evidence>
<evidence type="ECO:0000256" key="14">
    <source>
        <dbReference type="ARBA" id="ARBA00023157"/>
    </source>
</evidence>
<evidence type="ECO:0000256" key="17">
    <source>
        <dbReference type="SAM" id="MobiDB-lite"/>
    </source>
</evidence>
<dbReference type="FunFam" id="3.30.200.20:FF:000330">
    <property type="entry name" value="G-type lectin S-receptor-like serine/threonine-protein kinase At4g03230"/>
    <property type="match status" value="1"/>
</dbReference>
<keyword evidence="5 18" id="KW-0812">Transmembrane</keyword>
<keyword evidence="8" id="KW-0677">Repeat</keyword>
<dbReference type="EnsemblPlants" id="QL93p0073_1182:mrna">
    <property type="protein sequence ID" value="QL93p0073_1182:mrna"/>
    <property type="gene ID" value="QL93p0073_1182"/>
</dbReference>
<feature type="domain" description="Gnk2-homologous" evidence="21">
    <location>
        <begin position="29"/>
        <end position="129"/>
    </location>
</feature>
<dbReference type="PANTHER" id="PTHR27002:SF804">
    <property type="entry name" value="OS02G0710500 PROTEIN"/>
    <property type="match status" value="1"/>
</dbReference>
<evidence type="ECO:0000256" key="6">
    <source>
        <dbReference type="ARBA" id="ARBA00022729"/>
    </source>
</evidence>
<evidence type="ECO:0000256" key="9">
    <source>
        <dbReference type="ARBA" id="ARBA00022741"/>
    </source>
</evidence>
<feature type="transmembrane region" description="Helical" evidence="18">
    <location>
        <begin position="273"/>
        <end position="295"/>
    </location>
</feature>
<feature type="chain" id="PRO_5029707291" description="Cysteine-rich receptor-like protein kinase 10" evidence="19">
    <location>
        <begin position="27"/>
        <end position="660"/>
    </location>
</feature>
<evidence type="ECO:0000256" key="18">
    <source>
        <dbReference type="SAM" id="Phobius"/>
    </source>
</evidence>
<dbReference type="Gene3D" id="1.10.510.10">
    <property type="entry name" value="Transferase(Phosphotransferase) domain 1"/>
    <property type="match status" value="1"/>
</dbReference>
<dbReference type="InParanoid" id="A0A7N2N783"/>
<dbReference type="CDD" id="cd14066">
    <property type="entry name" value="STKc_IRAK"/>
    <property type="match status" value="1"/>
</dbReference>
<evidence type="ECO:0000256" key="8">
    <source>
        <dbReference type="ARBA" id="ARBA00022737"/>
    </source>
</evidence>
<dbReference type="FunFam" id="1.10.510.10:FF:001697">
    <property type="entry name" value="Uncharacterized protein"/>
    <property type="match status" value="1"/>
</dbReference>
<name>A0A7N2N783_QUELO</name>
<organism evidence="22 23">
    <name type="scientific">Quercus lobata</name>
    <name type="common">Valley oak</name>
    <dbReference type="NCBI Taxonomy" id="97700"/>
    <lineage>
        <taxon>Eukaryota</taxon>
        <taxon>Viridiplantae</taxon>
        <taxon>Streptophyta</taxon>
        <taxon>Embryophyta</taxon>
        <taxon>Tracheophyta</taxon>
        <taxon>Spermatophyta</taxon>
        <taxon>Magnoliopsida</taxon>
        <taxon>eudicotyledons</taxon>
        <taxon>Gunneridae</taxon>
        <taxon>Pentapetalae</taxon>
        <taxon>rosids</taxon>
        <taxon>fabids</taxon>
        <taxon>Fagales</taxon>
        <taxon>Fagaceae</taxon>
        <taxon>Quercus</taxon>
    </lineage>
</organism>
<dbReference type="GO" id="GO:0005524">
    <property type="term" value="F:ATP binding"/>
    <property type="evidence" value="ECO:0007669"/>
    <property type="project" value="UniProtKB-KW"/>
</dbReference>
<keyword evidence="2" id="KW-1003">Cell membrane</keyword>
<evidence type="ECO:0000256" key="3">
    <source>
        <dbReference type="ARBA" id="ARBA00022527"/>
    </source>
</evidence>
<evidence type="ECO:0000313" key="23">
    <source>
        <dbReference type="Proteomes" id="UP000594261"/>
    </source>
</evidence>
<dbReference type="InterPro" id="IPR000719">
    <property type="entry name" value="Prot_kinase_dom"/>
</dbReference>
<dbReference type="FunFam" id="3.30.430.20:FF:000009">
    <property type="entry name" value="Cysteine-rich receptor-like protein kinase 28"/>
    <property type="match status" value="1"/>
</dbReference>
<dbReference type="Pfam" id="PF01657">
    <property type="entry name" value="Stress-antifung"/>
    <property type="match status" value="2"/>
</dbReference>
<dbReference type="AlphaFoldDB" id="A0A7N2N783"/>
<keyword evidence="6 19" id="KW-0732">Signal</keyword>
<dbReference type="Pfam" id="PF07714">
    <property type="entry name" value="PK_Tyr_Ser-Thr"/>
    <property type="match status" value="1"/>
</dbReference>
<feature type="compositionally biased region" description="Pro residues" evidence="17">
    <location>
        <begin position="245"/>
        <end position="260"/>
    </location>
</feature>
<keyword evidence="7" id="KW-0430">Lectin</keyword>
<evidence type="ECO:0000256" key="10">
    <source>
        <dbReference type="ARBA" id="ARBA00022777"/>
    </source>
</evidence>
<dbReference type="InterPro" id="IPR001245">
    <property type="entry name" value="Ser-Thr/Tyr_kinase_cat_dom"/>
</dbReference>
<evidence type="ECO:0000256" key="19">
    <source>
        <dbReference type="SAM" id="SignalP"/>
    </source>
</evidence>
<keyword evidence="4" id="KW-0808">Transferase</keyword>
<feature type="region of interest" description="Disordered" evidence="17">
    <location>
        <begin position="245"/>
        <end position="268"/>
    </location>
</feature>
<protein>
    <recommendedName>
        <fullName evidence="24">Cysteine-rich receptor-like protein kinase 10</fullName>
    </recommendedName>
</protein>
<evidence type="ECO:0000256" key="12">
    <source>
        <dbReference type="ARBA" id="ARBA00022989"/>
    </source>
</evidence>
<keyword evidence="14" id="KW-1015">Disulfide bond</keyword>
<dbReference type="InterPro" id="IPR038408">
    <property type="entry name" value="GNK2_sf"/>
</dbReference>
<dbReference type="InterPro" id="IPR002902">
    <property type="entry name" value="GNK2"/>
</dbReference>
<evidence type="ECO:0000259" key="20">
    <source>
        <dbReference type="PROSITE" id="PS50011"/>
    </source>
</evidence>
<proteinExistence type="predicted"/>
<evidence type="ECO:0000256" key="13">
    <source>
        <dbReference type="ARBA" id="ARBA00023136"/>
    </source>
</evidence>
<evidence type="ECO:0000256" key="16">
    <source>
        <dbReference type="ARBA" id="ARBA00023180"/>
    </source>
</evidence>
<keyword evidence="13 18" id="KW-0472">Membrane</keyword>
<evidence type="ECO:0000256" key="2">
    <source>
        <dbReference type="ARBA" id="ARBA00022475"/>
    </source>
</evidence>
<evidence type="ECO:0000256" key="1">
    <source>
        <dbReference type="ARBA" id="ARBA00004251"/>
    </source>
</evidence>
<dbReference type="Gene3D" id="3.30.430.20">
    <property type="entry name" value="Gnk2 domain, C-X8-C-X2-C motif"/>
    <property type="match status" value="2"/>
</dbReference>
<accession>A0A7N2N783</accession>
<keyword evidence="9" id="KW-0547">Nucleotide-binding</keyword>
<evidence type="ECO:0000256" key="5">
    <source>
        <dbReference type="ARBA" id="ARBA00022692"/>
    </source>
</evidence>
<dbReference type="PROSITE" id="PS50011">
    <property type="entry name" value="PROTEIN_KINASE_DOM"/>
    <property type="match status" value="1"/>
</dbReference>
<dbReference type="GO" id="GO:0005886">
    <property type="term" value="C:plasma membrane"/>
    <property type="evidence" value="ECO:0007669"/>
    <property type="project" value="UniProtKB-SubCell"/>
</dbReference>
<dbReference type="SUPFAM" id="SSF56112">
    <property type="entry name" value="Protein kinase-like (PK-like)"/>
    <property type="match status" value="1"/>
</dbReference>
<dbReference type="GO" id="GO:0004674">
    <property type="term" value="F:protein serine/threonine kinase activity"/>
    <property type="evidence" value="ECO:0007669"/>
    <property type="project" value="UniProtKB-KW"/>
</dbReference>
<feature type="domain" description="Gnk2-homologous" evidence="21">
    <location>
        <begin position="135"/>
        <end position="241"/>
    </location>
</feature>
<feature type="domain" description="Protein kinase" evidence="20">
    <location>
        <begin position="357"/>
        <end position="633"/>
    </location>
</feature>
<keyword evidence="11" id="KW-0067">ATP-binding</keyword>
<evidence type="ECO:0000256" key="15">
    <source>
        <dbReference type="ARBA" id="ARBA00023170"/>
    </source>
</evidence>